<protein>
    <submittedName>
        <fullName evidence="1">Uncharacterized protein</fullName>
    </submittedName>
</protein>
<sequence length="87" mass="10697">MILTLRKINLWRQGIKMLDKKDLIYDLIFSEKNEYEINIAEYIKDIYQYDVFIDEMKIILKKSKVMVIREKIRVDSNEIIWKLKVKK</sequence>
<proteinExistence type="predicted"/>
<reference evidence="1" key="1">
    <citation type="submission" date="2021-06" db="EMBL/GenBank/DDBJ databases">
        <authorList>
            <person name="Gannon L."/>
            <person name="Redgwell R T."/>
            <person name="Michniewski S."/>
            <person name="Harrison D C."/>
            <person name="Millard A."/>
        </authorList>
    </citation>
    <scope>NUCLEOTIDE SEQUENCE</scope>
</reference>
<evidence type="ECO:0000313" key="1">
    <source>
        <dbReference type="EMBL" id="CAG7579735.1"/>
    </source>
</evidence>
<organism evidence="1">
    <name type="scientific">uncultured marine phage</name>
    <dbReference type="NCBI Taxonomy" id="707152"/>
    <lineage>
        <taxon>Viruses</taxon>
        <taxon>environmental samples</taxon>
    </lineage>
</organism>
<dbReference type="EMBL" id="OU342829">
    <property type="protein sequence ID" value="CAG7579735.1"/>
    <property type="molecule type" value="Genomic_DNA"/>
</dbReference>
<accession>A0A8D9CCE2</accession>
<name>A0A8D9CCE2_9VIRU</name>
<gene>
    <name evidence="1" type="ORF">SLAVMIC_00067</name>
</gene>